<proteinExistence type="predicted"/>
<reference evidence="1 2" key="1">
    <citation type="submission" date="2024-03" db="EMBL/GenBank/DDBJ databases">
        <title>Draft genome sequence of Pseudonocardia nematodicida JCM 31783.</title>
        <authorList>
            <person name="Butdee W."/>
            <person name="Duangmal K."/>
        </authorList>
    </citation>
    <scope>NUCLEOTIDE SEQUENCE [LARGE SCALE GENOMIC DNA]</scope>
    <source>
        <strain evidence="1 2">JCM 31783</strain>
    </source>
</reference>
<dbReference type="RefSeq" id="WP_349297135.1">
    <property type="nucleotide sequence ID" value="NZ_JBEDNQ010000002.1"/>
</dbReference>
<gene>
    <name evidence="1" type="ORF">WIS52_06165</name>
</gene>
<dbReference type="EMBL" id="JBEDNQ010000002">
    <property type="protein sequence ID" value="MEQ3550050.1"/>
    <property type="molecule type" value="Genomic_DNA"/>
</dbReference>
<protein>
    <submittedName>
        <fullName evidence="1">Uncharacterized protein</fullName>
    </submittedName>
</protein>
<sequence>MIVPGAGFRDERVAMDGERLKGALNRGERSRAACGCVRVEGA</sequence>
<organism evidence="1 2">
    <name type="scientific">Pseudonocardia nematodicida</name>
    <dbReference type="NCBI Taxonomy" id="1206997"/>
    <lineage>
        <taxon>Bacteria</taxon>
        <taxon>Bacillati</taxon>
        <taxon>Actinomycetota</taxon>
        <taxon>Actinomycetes</taxon>
        <taxon>Pseudonocardiales</taxon>
        <taxon>Pseudonocardiaceae</taxon>
        <taxon>Pseudonocardia</taxon>
    </lineage>
</organism>
<comment type="caution">
    <text evidence="1">The sequence shown here is derived from an EMBL/GenBank/DDBJ whole genome shotgun (WGS) entry which is preliminary data.</text>
</comment>
<keyword evidence="2" id="KW-1185">Reference proteome</keyword>
<name>A0ABV1K6E1_9PSEU</name>
<evidence type="ECO:0000313" key="1">
    <source>
        <dbReference type="EMBL" id="MEQ3550050.1"/>
    </source>
</evidence>
<evidence type="ECO:0000313" key="2">
    <source>
        <dbReference type="Proteomes" id="UP001494902"/>
    </source>
</evidence>
<dbReference type="Proteomes" id="UP001494902">
    <property type="component" value="Unassembled WGS sequence"/>
</dbReference>
<accession>A0ABV1K6E1</accession>